<organism evidence="2 3">
    <name type="scientific">Flavobacterium cheongpyeongense</name>
    <dbReference type="NCBI Taxonomy" id="2212651"/>
    <lineage>
        <taxon>Bacteria</taxon>
        <taxon>Pseudomonadati</taxon>
        <taxon>Bacteroidota</taxon>
        <taxon>Flavobacteriia</taxon>
        <taxon>Flavobacteriales</taxon>
        <taxon>Flavobacteriaceae</taxon>
        <taxon>Flavobacterium</taxon>
    </lineage>
</organism>
<keyword evidence="3" id="KW-1185">Reference proteome</keyword>
<proteinExistence type="predicted"/>
<dbReference type="EMBL" id="QJHK01000038">
    <property type="protein sequence ID" value="PXY38674.1"/>
    <property type="molecule type" value="Genomic_DNA"/>
</dbReference>
<protein>
    <recommendedName>
        <fullName evidence="4">Ig-like domain-containing protein</fullName>
    </recommendedName>
</protein>
<evidence type="ECO:0000256" key="1">
    <source>
        <dbReference type="SAM" id="MobiDB-lite"/>
    </source>
</evidence>
<name>A0A2V4BXD6_9FLAO</name>
<comment type="caution">
    <text evidence="2">The sequence shown here is derived from an EMBL/GenBank/DDBJ whole genome shotgun (WGS) entry which is preliminary data.</text>
</comment>
<evidence type="ECO:0008006" key="4">
    <source>
        <dbReference type="Google" id="ProtNLM"/>
    </source>
</evidence>
<feature type="compositionally biased region" description="Polar residues" evidence="1">
    <location>
        <begin position="749"/>
        <end position="766"/>
    </location>
</feature>
<gene>
    <name evidence="2" type="ORF">DMB65_21745</name>
</gene>
<dbReference type="Proteomes" id="UP000247903">
    <property type="component" value="Unassembled WGS sequence"/>
</dbReference>
<accession>A0A2V4BXD6</accession>
<evidence type="ECO:0000313" key="2">
    <source>
        <dbReference type="EMBL" id="PXY38674.1"/>
    </source>
</evidence>
<evidence type="ECO:0000313" key="3">
    <source>
        <dbReference type="Proteomes" id="UP000247903"/>
    </source>
</evidence>
<sequence length="1285" mass="130377">MIKKLNFIRLFFLKQNQNASSIIMTKLFSTEAKWLCFVLFVFQMSFAQTCNVVTNSTFTGNSTGWTVGGTGVGWYYEPTWAPNEIYIEKDGATNQSLRQPLTGLINNSLTLSFKIKGQNANRLSTCPTTATLVIRLGGVTYMTINNVAGSATTPNTQITTANITTSNGATYTQSGFPLTVGGATSAITITQGTITLTIPWVPATATAADLEFLATTSNTASGSCTAWGGDDWFLDDIMLYTSNPVAYNMTGSSVCSGTTTTVGLSNSQLGVNYQLYRNGSTAVGSPVAGTGSAISFGSQSVTGVYTAVATAGTSTCTTPMNNSVSINPNPTLTTAAQPAAQPAVCSGSAGTINLTGLLPSTTSTINYTINGVAQTAITGVVSDASGAGSFTTPVLTVANNGQTLRITSITNTSATPNCSTSFATDVILAVRSTPTLTGASQSVTACAGSGATINLTGLLPSVTSTISYSINGVAQSAVTGVVSNASGVASFTTVALTTANNGQNLQITGVTTTSTSPNCTTSFTQNVTLSVIASPTITTAAATGVVTAICQSASAQTTNMTYTATTLSPTSYSIDWATLTDQSSTAFTFAAGGGTVTGIIVPAGTPSGTYTGTMTVTSASGCTGTKAITLTINPVLTASVSISNSPAGTVCAGTNVTFTATPTNPGTAPVYQWKLNGVNVGTNSTTYSNSTLLLNNDVVTCEMTSNASPCLTGSPATSNAITVASAGPTTTGVTICTGGSGSLSSSTTCANGSNQTSGPNNARSGANNTGVGTIAWTNPGNITTVGTPYATRSINNNNTAITNYLIGSDYDFSGIPTNAIIGGITVTINRRTSGSGSVTDSAIRIVKGGSIGSTNRSTGAVWNTSGFTTVTYGGTSDLWGTTWSVSDIQNSNFGVALSALISTNNNRTLSVDYMQITVTYTVPGSIDWYTASSGGTLLGSGASFNPVGVAGSGLANTNTVGTTTFYAECSSNPGCRTPVTFVINATPTIAAISSPSALCPGGSLNPAAPTVTANGSTVTATGWQLETTVGGGAYANLTVPYTVAFADSGKRIRYYATSGCGTTNSNAVVITVNPTPSAPTVGTITHLTCAINTGSVVLQGLPSGNWTINQAGDATASYNNTVPNTTSTTISGLAVGNYTFSVTDANGCPSAVSNVSILDNYNTWNGSSWSRGVPPNASMNATIASVTPSSPFTVDLVACALTINSGVVATVPSGVTLTITNEVTVNGSLTFENNASLVQINNLNNNSGSITYKRSSQAMKRYDFTYWSSPVENQTLSNLSPNTRW</sequence>
<feature type="region of interest" description="Disordered" evidence="1">
    <location>
        <begin position="747"/>
        <end position="766"/>
    </location>
</feature>
<reference evidence="2 3" key="1">
    <citation type="submission" date="2018-05" db="EMBL/GenBank/DDBJ databases">
        <title>Flavobacterium sp. strain IMCC34759, incomplete genome.</title>
        <authorList>
            <person name="Joung Y."/>
            <person name="Cho J."/>
        </authorList>
    </citation>
    <scope>NUCLEOTIDE SEQUENCE [LARGE SCALE GENOMIC DNA]</scope>
    <source>
        <strain evidence="2 3">IMCC34759</strain>
    </source>
</reference>
<feature type="non-terminal residue" evidence="2">
    <location>
        <position position="1285"/>
    </location>
</feature>